<comment type="caution">
    <text evidence="1">The sequence shown here is derived from an EMBL/GenBank/DDBJ whole genome shotgun (WGS) entry which is preliminary data.</text>
</comment>
<evidence type="ECO:0008006" key="3">
    <source>
        <dbReference type="Google" id="ProtNLM"/>
    </source>
</evidence>
<organism evidence="1 2">
    <name type="scientific">Paenibacillus phytorum</name>
    <dbReference type="NCBI Taxonomy" id="2654977"/>
    <lineage>
        <taxon>Bacteria</taxon>
        <taxon>Bacillati</taxon>
        <taxon>Bacillota</taxon>
        <taxon>Bacilli</taxon>
        <taxon>Bacillales</taxon>
        <taxon>Paenibacillaceae</taxon>
        <taxon>Paenibacillus</taxon>
    </lineage>
</organism>
<dbReference type="EMBL" id="WHOA01000041">
    <property type="protein sequence ID" value="NOU71129.1"/>
    <property type="molecule type" value="Genomic_DNA"/>
</dbReference>
<gene>
    <name evidence="1" type="ORF">GC098_06750</name>
</gene>
<accession>A0ABX1XRT9</accession>
<sequence>MDDDRSGSFTLSLQQEGSHQAKIWLADLTSDIRKRPDTLVSYTKGIYLQLYQTVQQIGKESGIPAFKQEMALGTYVERLYACQTLEELQLLLSGELEILFDYLESRRGNSIIRRITSSEIIGIANSP</sequence>
<name>A0ABX1XRT9_9BACL</name>
<proteinExistence type="predicted"/>
<protein>
    <recommendedName>
        <fullName evidence="3">PH domain-containing protein</fullName>
    </recommendedName>
</protein>
<dbReference type="Proteomes" id="UP000616779">
    <property type="component" value="Unassembled WGS sequence"/>
</dbReference>
<keyword evidence="2" id="KW-1185">Reference proteome</keyword>
<reference evidence="1 2" key="1">
    <citation type="submission" date="2019-10" db="EMBL/GenBank/DDBJ databases">
        <title>Description of Paenibacillus terrestris sp. nov.</title>
        <authorList>
            <person name="Carlier A."/>
            <person name="Qi S."/>
        </authorList>
    </citation>
    <scope>NUCLEOTIDE SEQUENCE [LARGE SCALE GENOMIC DNA]</scope>
    <source>
        <strain evidence="1 2">LMG 31458</strain>
    </source>
</reference>
<evidence type="ECO:0000313" key="2">
    <source>
        <dbReference type="Proteomes" id="UP000616779"/>
    </source>
</evidence>
<evidence type="ECO:0000313" key="1">
    <source>
        <dbReference type="EMBL" id="NOU71129.1"/>
    </source>
</evidence>